<dbReference type="PRINTS" id="PR00420">
    <property type="entry name" value="RNGMNOXGNASE"/>
</dbReference>
<evidence type="ECO:0000259" key="4">
    <source>
        <dbReference type="Pfam" id="PF03486"/>
    </source>
</evidence>
<dbReference type="EMBL" id="JRQI01000023">
    <property type="protein sequence ID" value="KGK58333.1"/>
    <property type="molecule type" value="Genomic_DNA"/>
</dbReference>
<dbReference type="Proteomes" id="UP000029879">
    <property type="component" value="Unassembled WGS sequence"/>
</dbReference>
<keyword evidence="3" id="KW-0274">FAD</keyword>
<dbReference type="AlphaFoldDB" id="A0AB34PAW9"/>
<dbReference type="NCBIfam" id="TIGR00275">
    <property type="entry name" value="aminoacetone oxidase family FAD-binding enzyme"/>
    <property type="match status" value="1"/>
</dbReference>
<dbReference type="RefSeq" id="WP_047694951.1">
    <property type="nucleotide sequence ID" value="NZ_KN265476.1"/>
</dbReference>
<comment type="caution">
    <text evidence="6">The sequence shown here is derived from an EMBL/GenBank/DDBJ whole genome shotgun (WGS) entry which is preliminary data.</text>
</comment>
<evidence type="ECO:0000256" key="3">
    <source>
        <dbReference type="ARBA" id="ARBA00022827"/>
    </source>
</evidence>
<evidence type="ECO:0000256" key="2">
    <source>
        <dbReference type="ARBA" id="ARBA00022630"/>
    </source>
</evidence>
<feature type="domain" description="RsdA/BaiN/AoA(So)-like Rossmann fold-like" evidence="4">
    <location>
        <begin position="9"/>
        <end position="403"/>
    </location>
</feature>
<protein>
    <submittedName>
        <fullName evidence="6">NAD(FAD)-utilizing dehydrogenase</fullName>
    </submittedName>
</protein>
<feature type="domain" description="RsdA/BaiN/AoA(So)-like insert" evidence="5">
    <location>
        <begin position="195"/>
        <end position="351"/>
    </location>
</feature>
<reference evidence="6 7" key="1">
    <citation type="submission" date="2014-10" db="EMBL/GenBank/DDBJ databases">
        <title>Genome sequence of a Xanthomonas strain that is pathogenic on beans.</title>
        <authorList>
            <person name="Aritua V."/>
            <person name="Sapp M."/>
            <person name="Harrison J."/>
            <person name="Smith J."/>
            <person name="Studholme D."/>
        </authorList>
    </citation>
    <scope>NUCLEOTIDE SEQUENCE [LARGE SCALE GENOMIC DNA]</scope>
    <source>
        <strain evidence="6 7">Nyagatare</strain>
    </source>
</reference>
<dbReference type="SUPFAM" id="SSF160996">
    <property type="entry name" value="HI0933 insert domain-like"/>
    <property type="match status" value="1"/>
</dbReference>
<organism evidence="6 7">
    <name type="scientific">Xanthomonas cannabis pv. phaseoli</name>
    <dbReference type="NCBI Taxonomy" id="1885902"/>
    <lineage>
        <taxon>Bacteria</taxon>
        <taxon>Pseudomonadati</taxon>
        <taxon>Pseudomonadota</taxon>
        <taxon>Gammaproteobacteria</taxon>
        <taxon>Lysobacterales</taxon>
        <taxon>Lysobacteraceae</taxon>
        <taxon>Xanthomonas</taxon>
    </lineage>
</organism>
<dbReference type="Pfam" id="PF03486">
    <property type="entry name" value="HI0933_like"/>
    <property type="match status" value="1"/>
</dbReference>
<dbReference type="InterPro" id="IPR022460">
    <property type="entry name" value="Flavoprotein_PP4765"/>
</dbReference>
<name>A0AB34PAW9_9XANT</name>
<keyword evidence="2" id="KW-0285">Flavoprotein</keyword>
<dbReference type="InterPro" id="IPR055178">
    <property type="entry name" value="RsdA/BaiN/AoA(So)-like_dom"/>
</dbReference>
<dbReference type="InterPro" id="IPR023166">
    <property type="entry name" value="BaiN-like_dom_sf"/>
</dbReference>
<dbReference type="Gene3D" id="1.10.8.260">
    <property type="entry name" value="HI0933 insert domain-like"/>
    <property type="match status" value="1"/>
</dbReference>
<comment type="cofactor">
    <cofactor evidence="1">
        <name>FAD</name>
        <dbReference type="ChEBI" id="CHEBI:57692"/>
    </cofactor>
</comment>
<dbReference type="PANTHER" id="PTHR42887:SF1">
    <property type="entry name" value="BLR3961 PROTEIN"/>
    <property type="match status" value="1"/>
</dbReference>
<dbReference type="InterPro" id="IPR004792">
    <property type="entry name" value="BaiN-like"/>
</dbReference>
<sequence length="420" mass="45058">MMDASRPRLTVIGGGPAGLMAAEVACAAGIAVDLYEAKGSVGRKFLIAGKGGLNLTHSDPMPLFAQRYRERTPMVAAWLQEFDADALRAWARELGVETYVGSSGRVFPIDRKAAPLLRGWVRRLKDQGVTFHVQHRWLGWNADGALRFSTPDGAIDLQADATVLALGGGSWPQLGSDGAWQSPLQQHGIAVRPLVPANCGFDLDWSAHFSQRHAGAPLKPVVAHWRDSAGVQHALQGECVITETGIEGSLIYAIAAELRTQIDAHGTAELVLDLLPDRSLERVGAELARPRKGRSFSEHLRRQVGIEGVKAALVYELLGKQAGDDSALVARTLKQLPLRLLRPRPLAEAISSAGGVELEALDAQLMALARPGVFCAGEMLDWEAPTGGYLLTACFASGHRAASGAIEWLKQHGNQLTADH</sequence>
<dbReference type="InterPro" id="IPR057661">
    <property type="entry name" value="RsdA/BaiN/AoA(So)_Rossmann"/>
</dbReference>
<dbReference type="NCBIfam" id="TIGR03862">
    <property type="entry name" value="flavo_PP4765"/>
    <property type="match status" value="1"/>
</dbReference>
<dbReference type="Pfam" id="PF22780">
    <property type="entry name" value="HI0933_like_1st"/>
    <property type="match status" value="1"/>
</dbReference>
<dbReference type="PANTHER" id="PTHR42887">
    <property type="entry name" value="OS12G0638800 PROTEIN"/>
    <property type="match status" value="1"/>
</dbReference>
<dbReference type="SUPFAM" id="SSF51905">
    <property type="entry name" value="FAD/NAD(P)-binding domain"/>
    <property type="match status" value="1"/>
</dbReference>
<dbReference type="Gene3D" id="2.40.30.10">
    <property type="entry name" value="Translation factors"/>
    <property type="match status" value="1"/>
</dbReference>
<evidence type="ECO:0000256" key="1">
    <source>
        <dbReference type="ARBA" id="ARBA00001974"/>
    </source>
</evidence>
<gene>
    <name evidence="6" type="ORF">NC00_07920</name>
</gene>
<evidence type="ECO:0000313" key="6">
    <source>
        <dbReference type="EMBL" id="KGK58333.1"/>
    </source>
</evidence>
<accession>A0AB34PAW9</accession>
<dbReference type="InterPro" id="IPR036188">
    <property type="entry name" value="FAD/NAD-bd_sf"/>
</dbReference>
<evidence type="ECO:0000313" key="7">
    <source>
        <dbReference type="Proteomes" id="UP000029879"/>
    </source>
</evidence>
<dbReference type="Gene3D" id="3.50.50.60">
    <property type="entry name" value="FAD/NAD(P)-binding domain"/>
    <property type="match status" value="1"/>
</dbReference>
<evidence type="ECO:0000259" key="5">
    <source>
        <dbReference type="Pfam" id="PF22780"/>
    </source>
</evidence>
<proteinExistence type="predicted"/>